<dbReference type="EMBL" id="AKKN01000005">
    <property type="protein sequence ID" value="EKT60039.1"/>
    <property type="molecule type" value="Genomic_DNA"/>
</dbReference>
<name>K8WHL7_9GAMM</name>
<reference evidence="1 2" key="1">
    <citation type="journal article" date="2012" name="BMC Genomics">
        <title>Comparative genomics of bacteria in the genus Providencia isolated from wild Drosophila melanogaster.</title>
        <authorList>
            <person name="Galac M.R."/>
            <person name="Lazzaro B.P."/>
        </authorList>
    </citation>
    <scope>NUCLEOTIDE SEQUENCE [LARGE SCALE GENOMIC DNA]</scope>
    <source>
        <strain evidence="1 2">DSM 19967</strain>
    </source>
</reference>
<keyword evidence="2" id="KW-1185">Reference proteome</keyword>
<dbReference type="Pfam" id="PF02450">
    <property type="entry name" value="LCAT"/>
    <property type="match status" value="1"/>
</dbReference>
<dbReference type="RefSeq" id="WP_008914747.1">
    <property type="nucleotide sequence ID" value="NZ_CM001773.1"/>
</dbReference>
<evidence type="ECO:0008006" key="3">
    <source>
        <dbReference type="Google" id="ProtNLM"/>
    </source>
</evidence>
<organism evidence="1 2">
    <name type="scientific">Providencia sneebia DSM 19967</name>
    <dbReference type="NCBI Taxonomy" id="1141660"/>
    <lineage>
        <taxon>Bacteria</taxon>
        <taxon>Pseudomonadati</taxon>
        <taxon>Pseudomonadota</taxon>
        <taxon>Gammaproteobacteria</taxon>
        <taxon>Enterobacterales</taxon>
        <taxon>Morganellaceae</taxon>
        <taxon>Providencia</taxon>
    </lineage>
</organism>
<dbReference type="PATRIC" id="fig|1141660.3.peg.887"/>
<dbReference type="GO" id="GO:0006629">
    <property type="term" value="P:lipid metabolic process"/>
    <property type="evidence" value="ECO:0007669"/>
    <property type="project" value="InterPro"/>
</dbReference>
<accession>K8WHL7</accession>
<sequence length="406" mass="46720">MPLNWGLAMLQAKKIAKQLRNTELKNTKLNLPIIYLPGIMGSQLYDRQKKTLIWGDYKSLIRKNDYEYHHSPSQIGANQLHYFPVIPKLYDNLITAPLKLVLEKSLGYRDGVDLFFLGHDWRADHRQLAELLDTEIRRIKYLYGEQQKFLLIAHSASNCAIRYYLQSASPEIRQSIAKWYAFGPPWQGTFQSLALMQSGYYAGGRLFHGFTADEIASCPSAYQLLPCFPQLIDKQGNLITDFDIYDEECWKAFHLGPYRMGVKKLSDQQRRVRDQLAENLFSAKTFAERVSTRTVAEQAVPQTWFISDNHITVKRAIYDQGRLYLTASDIPNLIDMALTKGDDHLPLDGLLMGWEKAIVRDGEPQPFGEEYVFINQAKTHRALVSYMPNLRSLALDIATLRQRYAS</sequence>
<dbReference type="SUPFAM" id="SSF53474">
    <property type="entry name" value="alpha/beta-Hydrolases"/>
    <property type="match status" value="1"/>
</dbReference>
<dbReference type="Gene3D" id="3.40.50.1820">
    <property type="entry name" value="alpha/beta hydrolase"/>
    <property type="match status" value="1"/>
</dbReference>
<dbReference type="OrthoDB" id="9814331at2"/>
<protein>
    <recommendedName>
        <fullName evidence="3">Lecithin:cholesterol acyltransferase</fullName>
    </recommendedName>
</protein>
<dbReference type="Proteomes" id="UP000010290">
    <property type="component" value="Chromosome"/>
</dbReference>
<dbReference type="InterPro" id="IPR003386">
    <property type="entry name" value="LACT/PDAT_acylTrfase"/>
</dbReference>
<proteinExistence type="predicted"/>
<dbReference type="InterPro" id="IPR029058">
    <property type="entry name" value="AB_hydrolase_fold"/>
</dbReference>
<gene>
    <name evidence="1" type="ORF">OO7_04374</name>
</gene>
<dbReference type="PANTHER" id="PTHR11440">
    <property type="entry name" value="LECITHIN-CHOLESTEROL ACYLTRANSFERASE-RELATED"/>
    <property type="match status" value="1"/>
</dbReference>
<evidence type="ECO:0000313" key="1">
    <source>
        <dbReference type="EMBL" id="EKT60039.1"/>
    </source>
</evidence>
<dbReference type="AlphaFoldDB" id="K8WHL7"/>
<evidence type="ECO:0000313" key="2">
    <source>
        <dbReference type="Proteomes" id="UP000010290"/>
    </source>
</evidence>
<comment type="caution">
    <text evidence="1">The sequence shown here is derived from an EMBL/GenBank/DDBJ whole genome shotgun (WGS) entry which is preliminary data.</text>
</comment>
<dbReference type="HOGENOM" id="CLU_663681_0_0_6"/>
<dbReference type="GO" id="GO:0008374">
    <property type="term" value="F:O-acyltransferase activity"/>
    <property type="evidence" value="ECO:0007669"/>
    <property type="project" value="InterPro"/>
</dbReference>